<proteinExistence type="predicted"/>
<keyword evidence="2" id="KW-1185">Reference proteome</keyword>
<sequence length="1168" mass="132748">MSLGRLKCSTCGSSLHELPLLSFDASATPPHHDLLTANDQPRQQDVQTIENCVQDHESKASELDKLLKDIKQACQLVDSRRQAHIKLAEAYKGTLSAIRKFPAELLEEIFLLCVRSCPDAISPRGPPWVLGKVCRRWRSIVIYLKRLSTSLRLSRTFPLRFELFLRSIAKPVCPVLDVISPHMNHCQSLKITTTADNLPLLDQAFRGTSCSMRSLAISLLGTSDTFSDYQSLSTFQRSLNIRDLRFHGPGFSRSHLTSSPFMHSWLRIPWGNLTSFVGGHLQVQFLGSLNAAVLGYAVDTPSSWSYSRVHYIFFCKILLLALHPKVYRGALNDMVPLLASLAKAPLTNLILDFDWETSLDVIHLDFLIGQPLGELPFLPHLQHITMSYPDSEPQPSSRSFNRLIECRLHLSRTLGTKPLETVTLRCADLRTARAIFNDLEGWQDNSLRHGQVPYTKISDWLRVFRKTLGRQPTLLENKRETRLHEVFLEIEQCDYLNISPMFIHRSTICDYLRHITELPDTSFGKEEQYQLRQRASIIIKRWKDVLREYLGHPGWSMRKQDDPSGFSGSRRRESVKVFADGCLPIFGCNLAEPYNSLQLPYTESTLINHRGYCNVSWPSQVPHLRFPTELLEEIFLLCVRSCSNAMSSRGPPWVLGKLWSVIPLLSSSTGTTSDDSGYLKRLSTSLRLSRTFPLHFELSLISNTELARPVFNVIYPYMNHWVEHLPLLDQAFRGTTCSIRSLAISLRDTSTFSDYQSLSTFQLSPNIRDLRFSAPSLSWFYLTDSPSMHSWLKIPWSNLTSFVGDHLQVQYVTDLLHHAPSLVECSFTGLTDSGMSNFMTVDHGSLCLLDLSIRANILSSGFLDYLTLPFLATLSIPLASGCTVGSMTSFFARSSCSLSTLKLTGVALNGVVPLMASLEKAPLTNLILEFVRETSIDAIHLDFLIGQPSGEKLPFLPHLQHITIAYPGPDSEPQPGSRSFTSLDQLIESRLYLSRTLGTKPLETVTLRCTDFWTARAIFDEVDGWPDNSPRHGQVTYLKISDWLRVFKNTLERQSALLENKGETSLHEVILEIEQCDYLNISPMFIHRFTICDHLRRITELPDTSFEREDRYQLRQRASIILKCWKDVLREYLGRPGWSMRKQDAPLGIKYALFYSTAGRDYHTFPPF</sequence>
<dbReference type="GeneID" id="6069808"/>
<dbReference type="EMBL" id="DS547091">
    <property type="protein sequence ID" value="EDR15380.1"/>
    <property type="molecule type" value="Genomic_DNA"/>
</dbReference>
<dbReference type="Proteomes" id="UP000001194">
    <property type="component" value="Unassembled WGS sequence"/>
</dbReference>
<dbReference type="InParanoid" id="B0CNY9"/>
<dbReference type="RefSeq" id="XP_001873588.1">
    <property type="nucleotide sequence ID" value="XM_001873553.1"/>
</dbReference>
<dbReference type="OrthoDB" id="3365698at2759"/>
<organism evidence="2">
    <name type="scientific">Laccaria bicolor (strain S238N-H82 / ATCC MYA-4686)</name>
    <name type="common">Bicoloured deceiver</name>
    <name type="synonym">Laccaria laccata var. bicolor</name>
    <dbReference type="NCBI Taxonomy" id="486041"/>
    <lineage>
        <taxon>Eukaryota</taxon>
        <taxon>Fungi</taxon>
        <taxon>Dikarya</taxon>
        <taxon>Basidiomycota</taxon>
        <taxon>Agaricomycotina</taxon>
        <taxon>Agaricomycetes</taxon>
        <taxon>Agaricomycetidae</taxon>
        <taxon>Agaricales</taxon>
        <taxon>Agaricineae</taxon>
        <taxon>Hydnangiaceae</taxon>
        <taxon>Laccaria</taxon>
    </lineage>
</organism>
<evidence type="ECO:0000313" key="1">
    <source>
        <dbReference type="EMBL" id="EDR15380.1"/>
    </source>
</evidence>
<dbReference type="KEGG" id="lbc:LACBIDRAFT_321163"/>
<accession>B0CNY9</accession>
<evidence type="ECO:0000313" key="2">
    <source>
        <dbReference type="Proteomes" id="UP000001194"/>
    </source>
</evidence>
<name>B0CNY9_LACBS</name>
<dbReference type="AlphaFoldDB" id="B0CNY9"/>
<protein>
    <submittedName>
        <fullName evidence="1">Predicted protein</fullName>
    </submittedName>
</protein>
<reference evidence="1 2" key="1">
    <citation type="journal article" date="2008" name="Nature">
        <title>The genome of Laccaria bicolor provides insights into mycorrhizal symbiosis.</title>
        <authorList>
            <person name="Martin F."/>
            <person name="Aerts A."/>
            <person name="Ahren D."/>
            <person name="Brun A."/>
            <person name="Danchin E.G.J."/>
            <person name="Duchaussoy F."/>
            <person name="Gibon J."/>
            <person name="Kohler A."/>
            <person name="Lindquist E."/>
            <person name="Pereda V."/>
            <person name="Salamov A."/>
            <person name="Shapiro H.J."/>
            <person name="Wuyts J."/>
            <person name="Blaudez D."/>
            <person name="Buee M."/>
            <person name="Brokstein P."/>
            <person name="Canbaeck B."/>
            <person name="Cohen D."/>
            <person name="Courty P.E."/>
            <person name="Coutinho P.M."/>
            <person name="Delaruelle C."/>
            <person name="Detter J.C."/>
            <person name="Deveau A."/>
            <person name="DiFazio S."/>
            <person name="Duplessis S."/>
            <person name="Fraissinet-Tachet L."/>
            <person name="Lucic E."/>
            <person name="Frey-Klett P."/>
            <person name="Fourrey C."/>
            <person name="Feussner I."/>
            <person name="Gay G."/>
            <person name="Grimwood J."/>
            <person name="Hoegger P.J."/>
            <person name="Jain P."/>
            <person name="Kilaru S."/>
            <person name="Labbe J."/>
            <person name="Lin Y.C."/>
            <person name="Legue V."/>
            <person name="Le Tacon F."/>
            <person name="Marmeisse R."/>
            <person name="Melayah D."/>
            <person name="Montanini B."/>
            <person name="Muratet M."/>
            <person name="Nehls U."/>
            <person name="Niculita-Hirzel H."/>
            <person name="Oudot-Le Secq M.P."/>
            <person name="Peter M."/>
            <person name="Quesneville H."/>
            <person name="Rajashekar B."/>
            <person name="Reich M."/>
            <person name="Rouhier N."/>
            <person name="Schmutz J."/>
            <person name="Yin T."/>
            <person name="Chalot M."/>
            <person name="Henrissat B."/>
            <person name="Kuees U."/>
            <person name="Lucas S."/>
            <person name="Van de Peer Y."/>
            <person name="Podila G.K."/>
            <person name="Polle A."/>
            <person name="Pukkila P.J."/>
            <person name="Richardson P.M."/>
            <person name="Rouze P."/>
            <person name="Sanders I.R."/>
            <person name="Stajich J.E."/>
            <person name="Tunlid A."/>
            <person name="Tuskan G."/>
            <person name="Grigoriev I.V."/>
        </authorList>
    </citation>
    <scope>NUCLEOTIDE SEQUENCE [LARGE SCALE GENOMIC DNA]</scope>
    <source>
        <strain evidence="2">S238N-H82 / ATCC MYA-4686</strain>
    </source>
</reference>
<gene>
    <name evidence="1" type="ORF">LACBIDRAFT_321163</name>
</gene>
<dbReference type="HOGENOM" id="CLU_274407_0_0_1"/>